<dbReference type="FunFam" id="1.10.238.200:FF:000004">
    <property type="entry name" value="Defective in cullin neddylation protein"/>
    <property type="match status" value="1"/>
</dbReference>
<proteinExistence type="predicted"/>
<dbReference type="AlphaFoldDB" id="A0AAF0ZI85"/>
<dbReference type="Pfam" id="PF03556">
    <property type="entry name" value="Cullin_binding"/>
    <property type="match status" value="1"/>
</dbReference>
<evidence type="ECO:0000313" key="3">
    <source>
        <dbReference type="EMBL" id="WMV40112.1"/>
    </source>
</evidence>
<dbReference type="GO" id="GO:0031624">
    <property type="term" value="F:ubiquitin conjugating enzyme binding"/>
    <property type="evidence" value="ECO:0007669"/>
    <property type="project" value="TreeGrafter"/>
</dbReference>
<feature type="domain" description="DCUN1" evidence="2">
    <location>
        <begin position="73"/>
        <end position="268"/>
    </location>
</feature>
<dbReference type="Gene3D" id="1.10.238.200">
    <property type="entry name" value="Cullin, PONY binding domain"/>
    <property type="match status" value="1"/>
</dbReference>
<evidence type="ECO:0000256" key="1">
    <source>
        <dbReference type="RuleBase" id="RU410713"/>
    </source>
</evidence>
<evidence type="ECO:0000313" key="4">
    <source>
        <dbReference type="Proteomes" id="UP001234989"/>
    </source>
</evidence>
<dbReference type="InterPro" id="IPR042460">
    <property type="entry name" value="DCN1-like_PONY"/>
</dbReference>
<reference evidence="3" key="1">
    <citation type="submission" date="2023-08" db="EMBL/GenBank/DDBJ databases">
        <title>A de novo genome assembly of Solanum verrucosum Schlechtendal, a Mexican diploid species geographically isolated from the other diploid A-genome species in potato relatives.</title>
        <authorList>
            <person name="Hosaka K."/>
        </authorList>
    </citation>
    <scope>NUCLEOTIDE SEQUENCE</scope>
    <source>
        <tissue evidence="3">Young leaves</tissue>
    </source>
</reference>
<keyword evidence="4" id="KW-1185">Reference proteome</keyword>
<dbReference type="PROSITE" id="PS51229">
    <property type="entry name" value="DCUN1"/>
    <property type="match status" value="1"/>
</dbReference>
<sequence length="285" mass="33051">MNRPRLFGSLYKPLLKPTILLKYMDLRITHKFPFVAANGRSTIGSLWLKKAKKEEDVISKGGRVLLVGNNWEGDIEEAVRMCLQWKRKEEVGVDPYADMILADGISLLCNDMQVDPQDIVMLVLSWHMKAATMCEFSKQEFIGGLQSLGIDSLEKLREKLPFMRSEMKDEHKFREIYNFAFSWAKEKGQKSLALDTAIGMWQLLFAEKEWPLVEHWCQFLQARHNKAISRDTWSQLLEFARNVDPALSNYDAEGAWPYLIDEFVEYLTENSIVQIGQMSDWSQKC</sequence>
<accession>A0AAF0ZI85</accession>
<dbReference type="PANTHER" id="PTHR12281:SF2">
    <property type="entry name" value="DEFECTIVE IN CULLIN NEDDYLATION PROTEIN"/>
    <property type="match status" value="1"/>
</dbReference>
<protein>
    <recommendedName>
        <fullName evidence="1">Defective in cullin neddylation protein</fullName>
    </recommendedName>
</protein>
<dbReference type="Gene3D" id="1.10.238.10">
    <property type="entry name" value="EF-hand"/>
    <property type="match status" value="1"/>
</dbReference>
<dbReference type="PANTHER" id="PTHR12281">
    <property type="entry name" value="RP42 RELATED"/>
    <property type="match status" value="1"/>
</dbReference>
<dbReference type="GO" id="GO:0097602">
    <property type="term" value="F:cullin family protein binding"/>
    <property type="evidence" value="ECO:0007669"/>
    <property type="project" value="TreeGrafter"/>
</dbReference>
<dbReference type="EMBL" id="CP133618">
    <property type="protein sequence ID" value="WMV40112.1"/>
    <property type="molecule type" value="Genomic_DNA"/>
</dbReference>
<dbReference type="GO" id="GO:0000151">
    <property type="term" value="C:ubiquitin ligase complex"/>
    <property type="evidence" value="ECO:0007669"/>
    <property type="project" value="TreeGrafter"/>
</dbReference>
<dbReference type="GO" id="GO:0032182">
    <property type="term" value="F:ubiquitin-like protein binding"/>
    <property type="evidence" value="ECO:0007669"/>
    <property type="project" value="TreeGrafter"/>
</dbReference>
<organism evidence="3 4">
    <name type="scientific">Solanum verrucosum</name>
    <dbReference type="NCBI Taxonomy" id="315347"/>
    <lineage>
        <taxon>Eukaryota</taxon>
        <taxon>Viridiplantae</taxon>
        <taxon>Streptophyta</taxon>
        <taxon>Embryophyta</taxon>
        <taxon>Tracheophyta</taxon>
        <taxon>Spermatophyta</taxon>
        <taxon>Magnoliopsida</taxon>
        <taxon>eudicotyledons</taxon>
        <taxon>Gunneridae</taxon>
        <taxon>Pentapetalae</taxon>
        <taxon>asterids</taxon>
        <taxon>lamiids</taxon>
        <taxon>Solanales</taxon>
        <taxon>Solanaceae</taxon>
        <taxon>Solanoideae</taxon>
        <taxon>Solaneae</taxon>
        <taxon>Solanum</taxon>
    </lineage>
</organism>
<dbReference type="InterPro" id="IPR014764">
    <property type="entry name" value="DCN-prot"/>
</dbReference>
<dbReference type="GO" id="GO:0045116">
    <property type="term" value="P:protein neddylation"/>
    <property type="evidence" value="ECO:0007669"/>
    <property type="project" value="TreeGrafter"/>
</dbReference>
<name>A0AAF0ZI85_SOLVR</name>
<dbReference type="InterPro" id="IPR005176">
    <property type="entry name" value="PONY_dom"/>
</dbReference>
<dbReference type="Proteomes" id="UP001234989">
    <property type="component" value="Chromosome 7"/>
</dbReference>
<comment type="function">
    <text evidence="1">Neddylation of cullins play an essential role in the regulation of SCF-type complexes activity.</text>
</comment>
<evidence type="ECO:0000259" key="2">
    <source>
        <dbReference type="PROSITE" id="PS51229"/>
    </source>
</evidence>
<gene>
    <name evidence="3" type="ORF">MTR67_033497</name>
</gene>